<dbReference type="PANTHER" id="PTHR11941">
    <property type="entry name" value="ENOYL-COA HYDRATASE-RELATED"/>
    <property type="match status" value="1"/>
</dbReference>
<keyword evidence="3" id="KW-1185">Reference proteome</keyword>
<evidence type="ECO:0008006" key="4">
    <source>
        <dbReference type="Google" id="ProtNLM"/>
    </source>
</evidence>
<protein>
    <recommendedName>
        <fullName evidence="4">Ethylmalonyl-CoA decarboxylase</fullName>
    </recommendedName>
</protein>
<reference evidence="2 3" key="1">
    <citation type="submission" date="2023-03" db="EMBL/GenBank/DDBJ databases">
        <title>Genome insight into feeding habits of ladybird beetles.</title>
        <authorList>
            <person name="Li H.-S."/>
            <person name="Huang Y.-H."/>
            <person name="Pang H."/>
        </authorList>
    </citation>
    <scope>NUCLEOTIDE SEQUENCE [LARGE SCALE GENOMIC DNA]</scope>
    <source>
        <strain evidence="2">SYSU_2023b</strain>
        <tissue evidence="2">Whole body</tissue>
    </source>
</reference>
<dbReference type="InterPro" id="IPR001753">
    <property type="entry name" value="Enoyl-CoA_hydra/iso"/>
</dbReference>
<proteinExistence type="predicted"/>
<dbReference type="Gene3D" id="3.90.226.10">
    <property type="entry name" value="2-enoyl-CoA Hydratase, Chain A, domain 1"/>
    <property type="match status" value="1"/>
</dbReference>
<dbReference type="GO" id="GO:0005829">
    <property type="term" value="C:cytosol"/>
    <property type="evidence" value="ECO:0007669"/>
    <property type="project" value="TreeGrafter"/>
</dbReference>
<dbReference type="CDD" id="cd06558">
    <property type="entry name" value="crotonase-like"/>
    <property type="match status" value="1"/>
</dbReference>
<evidence type="ECO:0000256" key="1">
    <source>
        <dbReference type="ARBA" id="ARBA00023239"/>
    </source>
</evidence>
<name>A0AAW1V9Z4_9CUCU</name>
<evidence type="ECO:0000313" key="3">
    <source>
        <dbReference type="Proteomes" id="UP001431783"/>
    </source>
</evidence>
<dbReference type="PANTHER" id="PTHR11941:SF27">
    <property type="entry name" value="ETHYLMALONYL-COA DECARBOXYLASE"/>
    <property type="match status" value="1"/>
</dbReference>
<organism evidence="2 3">
    <name type="scientific">Henosepilachna vigintioctopunctata</name>
    <dbReference type="NCBI Taxonomy" id="420089"/>
    <lineage>
        <taxon>Eukaryota</taxon>
        <taxon>Metazoa</taxon>
        <taxon>Ecdysozoa</taxon>
        <taxon>Arthropoda</taxon>
        <taxon>Hexapoda</taxon>
        <taxon>Insecta</taxon>
        <taxon>Pterygota</taxon>
        <taxon>Neoptera</taxon>
        <taxon>Endopterygota</taxon>
        <taxon>Coleoptera</taxon>
        <taxon>Polyphaga</taxon>
        <taxon>Cucujiformia</taxon>
        <taxon>Coccinelloidea</taxon>
        <taxon>Coccinellidae</taxon>
        <taxon>Epilachninae</taxon>
        <taxon>Epilachnini</taxon>
        <taxon>Henosepilachna</taxon>
    </lineage>
</organism>
<dbReference type="Pfam" id="PF00378">
    <property type="entry name" value="ECH_1"/>
    <property type="match status" value="1"/>
</dbReference>
<gene>
    <name evidence="2" type="ORF">WA026_004331</name>
</gene>
<accession>A0AAW1V9Z4</accession>
<dbReference type="SUPFAM" id="SSF52096">
    <property type="entry name" value="ClpP/crotonase"/>
    <property type="match status" value="1"/>
</dbReference>
<comment type="caution">
    <text evidence="2">The sequence shown here is derived from an EMBL/GenBank/DDBJ whole genome shotgun (WGS) entry which is preliminary data.</text>
</comment>
<evidence type="ECO:0000313" key="2">
    <source>
        <dbReference type="EMBL" id="KAK9889051.1"/>
    </source>
</evidence>
<keyword evidence="1" id="KW-0456">Lyase</keyword>
<dbReference type="InterPro" id="IPR029045">
    <property type="entry name" value="ClpP/crotonase-like_dom_sf"/>
</dbReference>
<dbReference type="GO" id="GO:0006635">
    <property type="term" value="P:fatty acid beta-oxidation"/>
    <property type="evidence" value="ECO:0007669"/>
    <property type="project" value="TreeGrafter"/>
</dbReference>
<dbReference type="GO" id="GO:0016829">
    <property type="term" value="F:lyase activity"/>
    <property type="evidence" value="ECO:0007669"/>
    <property type="project" value="UniProtKB-KW"/>
</dbReference>
<dbReference type="AlphaFoldDB" id="A0AAW1V9Z4"/>
<sequence>MDACDLLHMQEYLSQFVGGEIILNRQYWNEGIAIIILNNPSKRNAMSGKMMIDLRNCIEELENWKEGKAVIIHGEGGNFCSGGDLDLARKTGCPEGASIMSTWMMATLKRLSELKMLSVCIARGPTLGGGAELSVFCDYILVADDVKYGFVHGKMGIITAWGGGTKLMQKIGHNKAMYLFLTSKVLSAEECVNLGIAEKVVSSTNSVKDAVLWLNEYLIHHYQVIRSFKELVNTSKAGGDEVACFSCERSLISVLWGGEVNKKMLSENIKHC</sequence>
<dbReference type="EMBL" id="JARQZJ010000122">
    <property type="protein sequence ID" value="KAK9889051.1"/>
    <property type="molecule type" value="Genomic_DNA"/>
</dbReference>
<dbReference type="Proteomes" id="UP001431783">
    <property type="component" value="Unassembled WGS sequence"/>
</dbReference>